<evidence type="ECO:0000313" key="3">
    <source>
        <dbReference type="Proteomes" id="UP001447516"/>
    </source>
</evidence>
<organism evidence="2 3">
    <name type="scientific">Microbispora maris</name>
    <dbReference type="NCBI Taxonomy" id="3144104"/>
    <lineage>
        <taxon>Bacteria</taxon>
        <taxon>Bacillati</taxon>
        <taxon>Actinomycetota</taxon>
        <taxon>Actinomycetes</taxon>
        <taxon>Streptosporangiales</taxon>
        <taxon>Streptosporangiaceae</taxon>
        <taxon>Microbispora</taxon>
    </lineage>
</organism>
<sequence>MNLILPVLPELIHLRHHELLRQAEQHRRNRAVPARLITTSQEPSK</sequence>
<keyword evidence="3" id="KW-1185">Reference proteome</keyword>
<proteinExistence type="predicted"/>
<comment type="caution">
    <text evidence="2">The sequence shown here is derived from an EMBL/GenBank/DDBJ whole genome shotgun (WGS) entry which is preliminary data.</text>
</comment>
<gene>
    <name evidence="2" type="ORF">AAH991_06390</name>
</gene>
<dbReference type="RefSeq" id="WP_346224803.1">
    <property type="nucleotide sequence ID" value="NZ_JBDJAW010000004.1"/>
</dbReference>
<evidence type="ECO:0000256" key="1">
    <source>
        <dbReference type="SAM" id="MobiDB-lite"/>
    </source>
</evidence>
<dbReference type="Proteomes" id="UP001447516">
    <property type="component" value="Unassembled WGS sequence"/>
</dbReference>
<protein>
    <submittedName>
        <fullName evidence="2">Uncharacterized protein</fullName>
    </submittedName>
</protein>
<reference evidence="2 3" key="1">
    <citation type="submission" date="2024-05" db="EMBL/GenBank/DDBJ databases">
        <title>Microbispora sp.ZYX-F-249.</title>
        <authorList>
            <person name="Xie H."/>
        </authorList>
    </citation>
    <scope>NUCLEOTIDE SEQUENCE [LARGE SCALE GENOMIC DNA]</scope>
    <source>
        <strain evidence="2 3">ZYX-F-249</strain>
    </source>
</reference>
<name>A0ABV0AKM5_9ACTN</name>
<accession>A0ABV0AKM5</accession>
<dbReference type="EMBL" id="JBDJAW010000004">
    <property type="protein sequence ID" value="MEN3534722.1"/>
    <property type="molecule type" value="Genomic_DNA"/>
</dbReference>
<evidence type="ECO:0000313" key="2">
    <source>
        <dbReference type="EMBL" id="MEN3534722.1"/>
    </source>
</evidence>
<feature type="region of interest" description="Disordered" evidence="1">
    <location>
        <begin position="23"/>
        <end position="45"/>
    </location>
</feature>